<evidence type="ECO:0000256" key="2">
    <source>
        <dbReference type="ARBA" id="ARBA00022692"/>
    </source>
</evidence>
<comment type="caution">
    <text evidence="6">The sequence shown here is derived from an EMBL/GenBank/DDBJ whole genome shotgun (WGS) entry which is preliminary data.</text>
</comment>
<evidence type="ECO:0000313" key="6">
    <source>
        <dbReference type="EMBL" id="RDE06067.1"/>
    </source>
</evidence>
<comment type="subcellular location">
    <subcellularLocation>
        <location evidence="1">Membrane</location>
        <topology evidence="1">Multi-pass membrane protein</topology>
    </subcellularLocation>
</comment>
<dbReference type="GO" id="GO:0016020">
    <property type="term" value="C:membrane"/>
    <property type="evidence" value="ECO:0007669"/>
    <property type="project" value="UniProtKB-SubCell"/>
</dbReference>
<dbReference type="OrthoDB" id="9816156at2"/>
<accession>A0A369VWX2</accession>
<dbReference type="InterPro" id="IPR007269">
    <property type="entry name" value="ICMT_MeTrfase"/>
</dbReference>
<keyword evidence="6" id="KW-0489">Methyltransferase</keyword>
<name>A0A369VWX2_9SPHN</name>
<proteinExistence type="predicted"/>
<feature type="transmembrane region" description="Helical" evidence="5">
    <location>
        <begin position="53"/>
        <end position="71"/>
    </location>
</feature>
<dbReference type="Gene3D" id="1.20.120.1630">
    <property type="match status" value="1"/>
</dbReference>
<evidence type="ECO:0000256" key="3">
    <source>
        <dbReference type="ARBA" id="ARBA00022989"/>
    </source>
</evidence>
<evidence type="ECO:0000256" key="5">
    <source>
        <dbReference type="SAM" id="Phobius"/>
    </source>
</evidence>
<dbReference type="GO" id="GO:0004671">
    <property type="term" value="F:protein C-terminal S-isoprenylcysteine carboxyl O-methyltransferase activity"/>
    <property type="evidence" value="ECO:0007669"/>
    <property type="project" value="InterPro"/>
</dbReference>
<evidence type="ECO:0000256" key="1">
    <source>
        <dbReference type="ARBA" id="ARBA00004141"/>
    </source>
</evidence>
<dbReference type="EMBL" id="QQNB01000002">
    <property type="protein sequence ID" value="RDE06067.1"/>
    <property type="molecule type" value="Genomic_DNA"/>
</dbReference>
<keyword evidence="6" id="KW-0808">Transferase</keyword>
<evidence type="ECO:0000256" key="4">
    <source>
        <dbReference type="ARBA" id="ARBA00023136"/>
    </source>
</evidence>
<dbReference type="Pfam" id="PF04140">
    <property type="entry name" value="ICMT"/>
    <property type="match status" value="1"/>
</dbReference>
<feature type="transmembrane region" description="Helical" evidence="5">
    <location>
        <begin position="83"/>
        <end position="103"/>
    </location>
</feature>
<gene>
    <name evidence="6" type="ORF">DVW87_07755</name>
</gene>
<dbReference type="PANTHER" id="PTHR43847">
    <property type="entry name" value="BLL3993 PROTEIN"/>
    <property type="match status" value="1"/>
</dbReference>
<dbReference type="GO" id="GO:0032259">
    <property type="term" value="P:methylation"/>
    <property type="evidence" value="ECO:0007669"/>
    <property type="project" value="UniProtKB-KW"/>
</dbReference>
<dbReference type="PANTHER" id="PTHR43847:SF1">
    <property type="entry name" value="BLL3993 PROTEIN"/>
    <property type="match status" value="1"/>
</dbReference>
<keyword evidence="7" id="KW-1185">Reference proteome</keyword>
<dbReference type="AlphaFoldDB" id="A0A369VWX2"/>
<evidence type="ECO:0000313" key="7">
    <source>
        <dbReference type="Proteomes" id="UP000253918"/>
    </source>
</evidence>
<organism evidence="6 7">
    <name type="scientific">Sphingomonas aracearum</name>
    <dbReference type="NCBI Taxonomy" id="2283317"/>
    <lineage>
        <taxon>Bacteria</taxon>
        <taxon>Pseudomonadati</taxon>
        <taxon>Pseudomonadota</taxon>
        <taxon>Alphaproteobacteria</taxon>
        <taxon>Sphingomonadales</taxon>
        <taxon>Sphingomonadaceae</taxon>
        <taxon>Sphingomonas</taxon>
    </lineage>
</organism>
<sequence>MGARVFRPAPVGLPGLAALALGFFLFLLALFAARRRALGGPTAMEARRSNRSWAGIALQAMAIGTVAIGPVRVGLDPLSGPSLLRAGTVLLLMLGATGLFHAASRAMGRNWSIVARTRTDHQLVQCGPFAHVRHPIYVALFLLLPAFALAYGHERALAIGVPLYCIGTLLRVRHEERLLRAQFGGAYDLYAGRVKRFVPGWF</sequence>
<keyword evidence="3 5" id="KW-1133">Transmembrane helix</keyword>
<feature type="transmembrane region" description="Helical" evidence="5">
    <location>
        <begin position="134"/>
        <end position="150"/>
    </location>
</feature>
<feature type="transmembrane region" description="Helical" evidence="5">
    <location>
        <begin position="12"/>
        <end position="33"/>
    </location>
</feature>
<reference evidence="6 7" key="1">
    <citation type="submission" date="2018-07" db="EMBL/GenBank/DDBJ databases">
        <title>a novel species of Sphingomonas isolated from the rhizosphere soil of Araceae plant.</title>
        <authorList>
            <person name="Zhiyong W."/>
            <person name="Qinglan Z."/>
            <person name="Zhiwei F."/>
            <person name="Ding X."/>
            <person name="Gejiao W."/>
            <person name="Shixue Z."/>
        </authorList>
    </citation>
    <scope>NUCLEOTIDE SEQUENCE [LARGE SCALE GENOMIC DNA]</scope>
    <source>
        <strain evidence="6 7">WZY 27</strain>
    </source>
</reference>
<dbReference type="Proteomes" id="UP000253918">
    <property type="component" value="Unassembled WGS sequence"/>
</dbReference>
<keyword evidence="4 5" id="KW-0472">Membrane</keyword>
<keyword evidence="2 5" id="KW-0812">Transmembrane</keyword>
<feature type="transmembrane region" description="Helical" evidence="5">
    <location>
        <begin position="156"/>
        <end position="172"/>
    </location>
</feature>
<protein>
    <submittedName>
        <fullName evidence="6">Isoprenylcysteine carboxylmethyltransferase family protein</fullName>
    </submittedName>
</protein>
<dbReference type="InterPro" id="IPR052527">
    <property type="entry name" value="Metal_cation-efflux_comp"/>
</dbReference>